<name>B9XJK3_PEDPL</name>
<reference evidence="1 2" key="1">
    <citation type="journal article" date="2011" name="J. Bacteriol.">
        <title>Genome sequence of 'Pedosphaera parvula' Ellin514, an aerobic Verrucomicrobial isolate from pasture soil.</title>
        <authorList>
            <person name="Kant R."/>
            <person name="van Passel M.W."/>
            <person name="Sangwan P."/>
            <person name="Palva A."/>
            <person name="Lucas S."/>
            <person name="Copeland A."/>
            <person name="Lapidus A."/>
            <person name="Glavina Del Rio T."/>
            <person name="Dalin E."/>
            <person name="Tice H."/>
            <person name="Bruce D."/>
            <person name="Goodwin L."/>
            <person name="Pitluck S."/>
            <person name="Chertkov O."/>
            <person name="Larimer F.W."/>
            <person name="Land M.L."/>
            <person name="Hauser L."/>
            <person name="Brettin T.S."/>
            <person name="Detter J.C."/>
            <person name="Han S."/>
            <person name="de Vos W.M."/>
            <person name="Janssen P.H."/>
            <person name="Smidt H."/>
        </authorList>
    </citation>
    <scope>NUCLEOTIDE SEQUENCE [LARGE SCALE GENOMIC DNA]</scope>
    <source>
        <strain evidence="1 2">Ellin514</strain>
    </source>
</reference>
<dbReference type="EMBL" id="ABOX02000021">
    <property type="protein sequence ID" value="EEF60064.1"/>
    <property type="molecule type" value="Genomic_DNA"/>
</dbReference>
<proteinExistence type="predicted"/>
<evidence type="ECO:0000313" key="1">
    <source>
        <dbReference type="EMBL" id="EEF60064.1"/>
    </source>
</evidence>
<dbReference type="Gene3D" id="3.10.180.10">
    <property type="entry name" value="2,3-Dihydroxybiphenyl 1,2-Dioxygenase, domain 1"/>
    <property type="match status" value="1"/>
</dbReference>
<comment type="caution">
    <text evidence="1">The sequence shown here is derived from an EMBL/GenBank/DDBJ whole genome shotgun (WGS) entry which is preliminary data.</text>
</comment>
<dbReference type="AlphaFoldDB" id="B9XJK3"/>
<organism evidence="1 2">
    <name type="scientific">Pedosphaera parvula (strain Ellin514)</name>
    <dbReference type="NCBI Taxonomy" id="320771"/>
    <lineage>
        <taxon>Bacteria</taxon>
        <taxon>Pseudomonadati</taxon>
        <taxon>Verrucomicrobiota</taxon>
        <taxon>Pedosphaerae</taxon>
        <taxon>Pedosphaerales</taxon>
        <taxon>Pedosphaeraceae</taxon>
        <taxon>Pedosphaera</taxon>
    </lineage>
</organism>
<keyword evidence="2" id="KW-1185">Reference proteome</keyword>
<gene>
    <name evidence="1" type="ORF">Cflav_PD3123</name>
</gene>
<evidence type="ECO:0000313" key="2">
    <source>
        <dbReference type="Proteomes" id="UP000003688"/>
    </source>
</evidence>
<dbReference type="InterPro" id="IPR029068">
    <property type="entry name" value="Glyas_Bleomycin-R_OHBP_Dase"/>
</dbReference>
<protein>
    <submittedName>
        <fullName evidence="1">Uncharacterized protein</fullName>
    </submittedName>
</protein>
<dbReference type="Proteomes" id="UP000003688">
    <property type="component" value="Unassembled WGS sequence"/>
</dbReference>
<dbReference type="STRING" id="320771.Cflav_PD3123"/>
<accession>B9XJK3</accession>
<sequence length="94" mass="10615">MALNSSARWPQYEDKYRLCYMRGPAGIIVALARGTLLTRSQRSGSELRIENGQLNNGEKIQVRELAIVGRVRGWRQRKRVARGSMSLVTSPATR</sequence>